<evidence type="ECO:0000313" key="4">
    <source>
        <dbReference type="Proteomes" id="UP000613011"/>
    </source>
</evidence>
<keyword evidence="4" id="KW-1185">Reference proteome</keyword>
<keyword evidence="2" id="KW-0732">Signal</keyword>
<feature type="compositionally biased region" description="Basic residues" evidence="1">
    <location>
        <begin position="99"/>
        <end position="111"/>
    </location>
</feature>
<name>A0A937D3P0_9BURK</name>
<proteinExistence type="predicted"/>
<gene>
    <name evidence="3" type="ORF">JI739_21365</name>
</gene>
<dbReference type="Proteomes" id="UP000613011">
    <property type="component" value="Unassembled WGS sequence"/>
</dbReference>
<feature type="compositionally biased region" description="Basic and acidic residues" evidence="1">
    <location>
        <begin position="116"/>
        <end position="136"/>
    </location>
</feature>
<evidence type="ECO:0000313" key="3">
    <source>
        <dbReference type="EMBL" id="MBL0422899.1"/>
    </source>
</evidence>
<evidence type="ECO:0000256" key="1">
    <source>
        <dbReference type="SAM" id="MobiDB-lite"/>
    </source>
</evidence>
<reference evidence="3" key="1">
    <citation type="submission" date="2021-01" db="EMBL/GenBank/DDBJ databases">
        <title>Ramlibacter sp. strain AW1 16S ribosomal RNA gene Genome sequencing and assembly.</title>
        <authorList>
            <person name="Kang M."/>
        </authorList>
    </citation>
    <scope>NUCLEOTIDE SEQUENCE</scope>
    <source>
        <strain evidence="3">AW1</strain>
    </source>
</reference>
<comment type="caution">
    <text evidence="3">The sequence shown here is derived from an EMBL/GenBank/DDBJ whole genome shotgun (WGS) entry which is preliminary data.</text>
</comment>
<organism evidence="3 4">
    <name type="scientific">Ramlibacter aurantiacus</name>
    <dbReference type="NCBI Taxonomy" id="2801330"/>
    <lineage>
        <taxon>Bacteria</taxon>
        <taxon>Pseudomonadati</taxon>
        <taxon>Pseudomonadota</taxon>
        <taxon>Betaproteobacteria</taxon>
        <taxon>Burkholderiales</taxon>
        <taxon>Comamonadaceae</taxon>
        <taxon>Ramlibacter</taxon>
    </lineage>
</organism>
<feature type="signal peptide" evidence="2">
    <location>
        <begin position="1"/>
        <end position="28"/>
    </location>
</feature>
<evidence type="ECO:0008006" key="5">
    <source>
        <dbReference type="Google" id="ProtNLM"/>
    </source>
</evidence>
<feature type="region of interest" description="Disordered" evidence="1">
    <location>
        <begin position="99"/>
        <end position="136"/>
    </location>
</feature>
<evidence type="ECO:0000256" key="2">
    <source>
        <dbReference type="SAM" id="SignalP"/>
    </source>
</evidence>
<feature type="chain" id="PRO_5036968358" description="Virulence factor" evidence="2">
    <location>
        <begin position="29"/>
        <end position="136"/>
    </location>
</feature>
<dbReference type="AlphaFoldDB" id="A0A937D3P0"/>
<dbReference type="Pfam" id="PF12778">
    <property type="entry name" value="PXPV"/>
    <property type="match status" value="2"/>
</dbReference>
<protein>
    <recommendedName>
        <fullName evidence="5">Virulence factor</fullName>
    </recommendedName>
</protein>
<sequence length="136" mass="15155">MNRLSPTRSLLLAAAALASLAMASAAHARSDVHFSIGINAPLPYVVHPAPVYVQPAPVYVHPAPVYVQPRPVYVQPAPVYAYPQPIYYDRPQHWVPPGHRHGHGHGHRGHRGGWGDADRDGVPNRYDRAPHDRHWR</sequence>
<dbReference type="RefSeq" id="WP_201686034.1">
    <property type="nucleotide sequence ID" value="NZ_JAEQNA010000010.1"/>
</dbReference>
<accession>A0A937D3P0</accession>
<dbReference type="EMBL" id="JAEQNA010000010">
    <property type="protein sequence ID" value="MBL0422899.1"/>
    <property type="molecule type" value="Genomic_DNA"/>
</dbReference>
<dbReference type="InterPro" id="IPR024446">
    <property type="entry name" value="PXPV"/>
</dbReference>